<dbReference type="KEGG" id="bann:JFN94_19000"/>
<feature type="region of interest" description="Disordered" evidence="1">
    <location>
        <begin position="1"/>
        <end position="93"/>
    </location>
</feature>
<protein>
    <submittedName>
        <fullName evidence="2">Transcriptional regulator</fullName>
    </submittedName>
</protein>
<reference evidence="2 3" key="1">
    <citation type="submission" date="2020-12" db="EMBL/GenBank/DDBJ databases">
        <title>Complete genome sequence of Burkholderia anthina BJQ0011.</title>
        <authorList>
            <person name="Xu Y."/>
        </authorList>
    </citation>
    <scope>NUCLEOTIDE SEQUENCE [LARGE SCALE GENOMIC DNA]</scope>
    <source>
        <strain evidence="2 3">BJQ0011</strain>
    </source>
</reference>
<evidence type="ECO:0000313" key="3">
    <source>
        <dbReference type="Proteomes" id="UP000596205"/>
    </source>
</evidence>
<dbReference type="Proteomes" id="UP000596205">
    <property type="component" value="Chromosome 2"/>
</dbReference>
<dbReference type="RefSeq" id="WP_124829733.1">
    <property type="nucleotide sequence ID" value="NZ_CADEPR010000016.1"/>
</dbReference>
<name>A0A7T6VL53_9BURK</name>
<feature type="compositionally biased region" description="Low complexity" evidence="1">
    <location>
        <begin position="40"/>
        <end position="58"/>
    </location>
</feature>
<dbReference type="AlphaFoldDB" id="A0A7T6VL53"/>
<dbReference type="EMBL" id="CP066770">
    <property type="protein sequence ID" value="QQK05962.1"/>
    <property type="molecule type" value="Genomic_DNA"/>
</dbReference>
<evidence type="ECO:0000256" key="1">
    <source>
        <dbReference type="SAM" id="MobiDB-lite"/>
    </source>
</evidence>
<accession>A0A7T6VL53</accession>
<organism evidence="2 3">
    <name type="scientific">Burkholderia anthina</name>
    <dbReference type="NCBI Taxonomy" id="179879"/>
    <lineage>
        <taxon>Bacteria</taxon>
        <taxon>Pseudomonadati</taxon>
        <taxon>Pseudomonadota</taxon>
        <taxon>Betaproteobacteria</taxon>
        <taxon>Burkholderiales</taxon>
        <taxon>Burkholderiaceae</taxon>
        <taxon>Burkholderia</taxon>
        <taxon>Burkholderia cepacia complex</taxon>
    </lineage>
</organism>
<proteinExistence type="predicted"/>
<sequence>MSDQDVKAYSRQVKQAPVATRRSAAAKPAQRPVGSQSIVPAAAHADAKPASKAPAAAAKARKVPHAGKADPKQQVAVKPKGARAARKGAAVAH</sequence>
<gene>
    <name evidence="2" type="ORF">JFN94_19000</name>
</gene>
<evidence type="ECO:0000313" key="2">
    <source>
        <dbReference type="EMBL" id="QQK05962.1"/>
    </source>
</evidence>